<feature type="region of interest" description="Disordered" evidence="16">
    <location>
        <begin position="263"/>
        <end position="290"/>
    </location>
</feature>
<evidence type="ECO:0000256" key="14">
    <source>
        <dbReference type="ARBA" id="ARBA00038929"/>
    </source>
</evidence>
<evidence type="ECO:0000259" key="18">
    <source>
        <dbReference type="Pfam" id="PF00150"/>
    </source>
</evidence>
<dbReference type="PANTHER" id="PTHR31297:SF34">
    <property type="entry name" value="GLUCAN 1,3-BETA-GLUCOSIDASE 2"/>
    <property type="match status" value="1"/>
</dbReference>
<dbReference type="InterPro" id="IPR017853">
    <property type="entry name" value="GH"/>
</dbReference>
<evidence type="ECO:0000256" key="13">
    <source>
        <dbReference type="ARBA" id="ARBA00037126"/>
    </source>
</evidence>
<comment type="similarity">
    <text evidence="2">Belongs to the glycosyl hydrolase 5 (cellulase A) family.</text>
</comment>
<feature type="transmembrane region" description="Helical" evidence="17">
    <location>
        <begin position="230"/>
        <end position="255"/>
    </location>
</feature>
<evidence type="ECO:0000256" key="1">
    <source>
        <dbReference type="ARBA" id="ARBA00004401"/>
    </source>
</evidence>
<evidence type="ECO:0000256" key="15">
    <source>
        <dbReference type="ARBA" id="ARBA00041260"/>
    </source>
</evidence>
<evidence type="ECO:0000256" key="17">
    <source>
        <dbReference type="SAM" id="Phobius"/>
    </source>
</evidence>
<dbReference type="RefSeq" id="XP_012191453.1">
    <property type="nucleotide sequence ID" value="XM_012336063.1"/>
</dbReference>
<evidence type="ECO:0000256" key="9">
    <source>
        <dbReference type="ARBA" id="ARBA00023180"/>
    </source>
</evidence>
<dbReference type="EMBL" id="DF238814">
    <property type="protein sequence ID" value="GAC97866.1"/>
    <property type="molecule type" value="Genomic_DNA"/>
</dbReference>
<dbReference type="EC" id="3.2.1.58" evidence="14"/>
<proteinExistence type="inferred from homology"/>
<evidence type="ECO:0000256" key="12">
    <source>
        <dbReference type="ARBA" id="ARBA00036824"/>
    </source>
</evidence>
<feature type="compositionally biased region" description="Low complexity" evidence="16">
    <location>
        <begin position="276"/>
        <end position="287"/>
    </location>
</feature>
<keyword evidence="6" id="KW-0735">Signal-anchor</keyword>
<evidence type="ECO:0000256" key="10">
    <source>
        <dbReference type="ARBA" id="ARBA00023295"/>
    </source>
</evidence>
<dbReference type="Proteomes" id="UP000014071">
    <property type="component" value="Unassembled WGS sequence"/>
</dbReference>
<dbReference type="InterPro" id="IPR001547">
    <property type="entry name" value="Glyco_hydro_5"/>
</dbReference>
<dbReference type="eggNOG" id="ENOG502QRG8">
    <property type="taxonomic scope" value="Eukaryota"/>
</dbReference>
<dbReference type="GO" id="GO:0071555">
    <property type="term" value="P:cell wall organization"/>
    <property type="evidence" value="ECO:0007669"/>
    <property type="project" value="UniProtKB-KW"/>
</dbReference>
<dbReference type="InterPro" id="IPR050386">
    <property type="entry name" value="Glycosyl_hydrolase_5"/>
</dbReference>
<evidence type="ECO:0000256" key="8">
    <source>
        <dbReference type="ARBA" id="ARBA00023136"/>
    </source>
</evidence>
<feature type="region of interest" description="Disordered" evidence="16">
    <location>
        <begin position="764"/>
        <end position="838"/>
    </location>
</feature>
<dbReference type="Pfam" id="PF00150">
    <property type="entry name" value="Cellulase"/>
    <property type="match status" value="1"/>
</dbReference>
<feature type="compositionally biased region" description="Basic and acidic residues" evidence="16">
    <location>
        <begin position="819"/>
        <end position="829"/>
    </location>
</feature>
<evidence type="ECO:0000256" key="16">
    <source>
        <dbReference type="SAM" id="MobiDB-lite"/>
    </source>
</evidence>
<keyword evidence="4 17" id="KW-0812">Transmembrane</keyword>
<dbReference type="GO" id="GO:0009986">
    <property type="term" value="C:cell surface"/>
    <property type="evidence" value="ECO:0007669"/>
    <property type="project" value="TreeGrafter"/>
</dbReference>
<accession>R9P932</accession>
<dbReference type="GeneID" id="24110732"/>
<keyword evidence="10" id="KW-0326">Glycosidase</keyword>
<name>R9P932_PSEHS</name>
<dbReference type="HOGENOM" id="CLU_251905_0_0_1"/>
<comment type="catalytic activity">
    <reaction evidence="12">
        <text>Successive hydrolysis of beta-D-glucose units from the non-reducing ends of (1-&gt;3)-beta-D-glucans, releasing alpha-glucose.</text>
        <dbReference type="EC" id="3.2.1.58"/>
    </reaction>
</comment>
<feature type="compositionally biased region" description="Low complexity" evidence="16">
    <location>
        <begin position="15"/>
        <end position="30"/>
    </location>
</feature>
<evidence type="ECO:0000313" key="19">
    <source>
        <dbReference type="EMBL" id="GAC97866.1"/>
    </source>
</evidence>
<evidence type="ECO:0000256" key="4">
    <source>
        <dbReference type="ARBA" id="ARBA00022692"/>
    </source>
</evidence>
<organism evidence="19 20">
    <name type="scientific">Pseudozyma hubeiensis (strain SY62)</name>
    <name type="common">Yeast</name>
    <dbReference type="NCBI Taxonomy" id="1305764"/>
    <lineage>
        <taxon>Eukaryota</taxon>
        <taxon>Fungi</taxon>
        <taxon>Dikarya</taxon>
        <taxon>Basidiomycota</taxon>
        <taxon>Ustilaginomycotina</taxon>
        <taxon>Ustilaginomycetes</taxon>
        <taxon>Ustilaginales</taxon>
        <taxon>Ustilaginaceae</taxon>
        <taxon>Pseudozyma</taxon>
    </lineage>
</organism>
<dbReference type="Gene3D" id="3.20.20.80">
    <property type="entry name" value="Glycosidases"/>
    <property type="match status" value="1"/>
</dbReference>
<comment type="function">
    <text evidence="13">Glucosidase involved in the degradation of cellulosic biomass. Active on lichenan.</text>
</comment>
<dbReference type="GO" id="GO:0009251">
    <property type="term" value="P:glucan catabolic process"/>
    <property type="evidence" value="ECO:0007669"/>
    <property type="project" value="TreeGrafter"/>
</dbReference>
<keyword evidence="11" id="KW-0961">Cell wall biogenesis/degradation</keyword>
<sequence length="1440" mass="159805">MPGRRSRNRTVESYELPSSPPAAAVEEPLLNSDNSFNSNPDRSGDASLQPLSPPRWSRGSSRRSREGRTDDPLFVEASFSPSTSANPADQAASQGMPVPIREGPFTPPHARPGPRPISAASTFMSFPRSKSALSDYDSVYQLWRRSDTPSSFMEFADGDSRRASSAMDLEKIEAYRAGGVHPMSPGLAQKEYQSLHKGQAGKKGRKDYRAVGLAKYGRGKDKRMSASRKCLIITAVGLVIAILAVAIVVPVYMFFLRDHGRPSQANSDTSGGSGQGSTPSKPGSPTPERQVAIWGTNGSVIDLGNGNSFTYINNFGGRWASQPLNNTAQAQNYTPPLDQEFDFARNRMLGVNLGGWLVTEPFIVPALYEPYENTSSPVVDEFTLSQRYRSEGGVENLRQKMTEHYETFITEQDFANIAAAGLNWVRLPFGFWAVETYANEPFLEGVSWNYVLKAIQWARKYGLRINLDLHAVPGSQNAYNHSGRLNFLNFLMGRMGRANGDRTMDYIQRVTQFISQPEIRNVVPMFSVINEPNAISIGQPALESWYSQLYTMLRRITGTGAGNGPYITIHDGFLPLNSWQGFLSGSDRVAWDTHPYICFGEQNNDPWDVQILKPCRQFTPLTDSARSNMGVTMGGEISLAINDCGLFLNGVNQGTRYDGSYRGNVAGEFPRMGSCQSFDDWENYTDDMREGLRRFALTSMDSLQDFFFWTWKIGNSLRTGKPTSPMWSYSLGLQQAYFCASRFAFKSDESHTMNALKHYRSQLSVRGKPDAKQKGLRTKASAVSLPPDEAVADDTAPAASMDRSGAITSGNSSSAASFTRHEDHTRDEPTFSPPASTSEYQWRYQSARKIWYRKVDSMANFVLHWQRRFHEHGDMFASCTINVQPSSAEAGNPVQCDLSKAQLREAVRRLRHDHPTIALRLARRGQEGIEPLSNIPKIVAKNVDLQVALVYDVVETEDEVERWLDDVVIVHEDEERYEEGEFRGFVARSTADGVAGRDRLRIHYWPAKGGVDARVLIEQCHSVSEGIGLWLVFDLLLASVSSVLNNSAPTELEWGPEVTRLEPALQDAIADPPATWQVSPAEIKKVEKINADRMNGKASAPNAIDKIGTKVVAMTLEGHNSKSKVRSKVINKPLVRLCRSVAETGDMLPLGVLPQTGIPFTGKVTHTDLISQTLDPEQTKALLAVLKKRGMTLAPFMEACSCMTTMWVRKQRGLVPRGQAKKYGGYDDPNRILGSFSNAISKRDTLDPKYARYLGLCMSGFPTKVAAGSATFSPSSDASPGTVDALPSITATDLTTLFSLSAELASQYKSGRTNTDWLRHDQALMFNTMTTEYLFLRDAAHYPSMPWLSSIGRIDPICRPSHRIEGVGTLEAHNVECVGRVGIRQPILHVYSFRMQTTIQFSFADWLYNPPSDANKESENILAFWLKVFRSLIDATLQAE</sequence>
<keyword evidence="9" id="KW-0325">Glycoprotein</keyword>
<dbReference type="FunFam" id="3.20.20.80:FF:000033">
    <property type="entry name" value="Glucan 1,3-beta-glucosidase A"/>
    <property type="match status" value="1"/>
</dbReference>
<feature type="compositionally biased region" description="Polar residues" evidence="16">
    <location>
        <begin position="31"/>
        <end position="41"/>
    </location>
</feature>
<evidence type="ECO:0000256" key="2">
    <source>
        <dbReference type="ARBA" id="ARBA00005641"/>
    </source>
</evidence>
<evidence type="ECO:0000256" key="7">
    <source>
        <dbReference type="ARBA" id="ARBA00022989"/>
    </source>
</evidence>
<reference evidence="20" key="1">
    <citation type="journal article" date="2013" name="Genome Announc.">
        <title>Draft genome sequence of the basidiomycetous yeast-like fungus Pseudozyma hubeiensis SY62, which produces an abundant amount of the biosurfactant mannosylerythritol lipids.</title>
        <authorList>
            <person name="Konishi M."/>
            <person name="Hatada Y."/>
            <person name="Horiuchi J."/>
        </authorList>
    </citation>
    <scope>NUCLEOTIDE SEQUENCE [LARGE SCALE GENOMIC DNA]</scope>
    <source>
        <strain evidence="20">SY62</strain>
    </source>
</reference>
<dbReference type="GO" id="GO:0004338">
    <property type="term" value="F:glucan exo-1,3-beta-glucosidase activity"/>
    <property type="evidence" value="ECO:0007669"/>
    <property type="project" value="UniProtKB-EC"/>
</dbReference>
<evidence type="ECO:0000256" key="6">
    <source>
        <dbReference type="ARBA" id="ARBA00022968"/>
    </source>
</evidence>
<evidence type="ECO:0000256" key="3">
    <source>
        <dbReference type="ARBA" id="ARBA00022475"/>
    </source>
</evidence>
<dbReference type="PANTHER" id="PTHR31297">
    <property type="entry name" value="GLUCAN ENDO-1,6-BETA-GLUCOSIDASE B"/>
    <property type="match status" value="1"/>
</dbReference>
<keyword evidence="5" id="KW-0378">Hydrolase</keyword>
<dbReference type="InterPro" id="IPR023213">
    <property type="entry name" value="CAT-like_dom_sf"/>
</dbReference>
<evidence type="ECO:0000256" key="5">
    <source>
        <dbReference type="ARBA" id="ARBA00022801"/>
    </source>
</evidence>
<dbReference type="SUPFAM" id="SSF51445">
    <property type="entry name" value="(Trans)glycosidases"/>
    <property type="match status" value="1"/>
</dbReference>
<gene>
    <name evidence="19" type="ORF">PHSY_005454</name>
</gene>
<comment type="subcellular location">
    <subcellularLocation>
        <location evidence="1">Cell membrane</location>
        <topology evidence="1">Single-pass type II membrane protein</topology>
    </subcellularLocation>
</comment>
<keyword evidence="7 17" id="KW-1133">Transmembrane helix</keyword>
<feature type="region of interest" description="Disordered" evidence="16">
    <location>
        <begin position="1"/>
        <end position="115"/>
    </location>
</feature>
<keyword evidence="20" id="KW-1185">Reference proteome</keyword>
<feature type="compositionally biased region" description="Polar residues" evidence="16">
    <location>
        <begin position="79"/>
        <end position="93"/>
    </location>
</feature>
<dbReference type="GO" id="GO:0005886">
    <property type="term" value="C:plasma membrane"/>
    <property type="evidence" value="ECO:0007669"/>
    <property type="project" value="UniProtKB-SubCell"/>
</dbReference>
<feature type="compositionally biased region" description="Polar residues" evidence="16">
    <location>
        <begin position="806"/>
        <end position="817"/>
    </location>
</feature>
<keyword evidence="8 17" id="KW-0472">Membrane</keyword>
<feature type="compositionally biased region" description="Pro residues" evidence="16">
    <location>
        <begin position="105"/>
        <end position="115"/>
    </location>
</feature>
<protein>
    <recommendedName>
        <fullName evidence="14">glucan 1,3-beta-glucosidase</fullName>
        <ecNumber evidence="14">3.2.1.58</ecNumber>
    </recommendedName>
    <alternativeName>
        <fullName evidence="15">Exo-1,3-beta-glucanase D</fullName>
    </alternativeName>
</protein>
<dbReference type="OrthoDB" id="62120at2759"/>
<feature type="domain" description="Glycoside hydrolase family 5" evidence="18">
    <location>
        <begin position="396"/>
        <end position="556"/>
    </location>
</feature>
<dbReference type="Gene3D" id="3.30.559.10">
    <property type="entry name" value="Chloramphenicol acetyltransferase-like domain"/>
    <property type="match status" value="1"/>
</dbReference>
<evidence type="ECO:0000256" key="11">
    <source>
        <dbReference type="ARBA" id="ARBA00023316"/>
    </source>
</evidence>
<keyword evidence="3" id="KW-1003">Cell membrane</keyword>
<dbReference type="STRING" id="1305764.R9P932"/>
<dbReference type="GO" id="GO:0005576">
    <property type="term" value="C:extracellular region"/>
    <property type="evidence" value="ECO:0007669"/>
    <property type="project" value="TreeGrafter"/>
</dbReference>
<evidence type="ECO:0000313" key="20">
    <source>
        <dbReference type="Proteomes" id="UP000014071"/>
    </source>
</evidence>